<protein>
    <submittedName>
        <fullName evidence="4">Sugar-binding protein</fullName>
    </submittedName>
</protein>
<dbReference type="NCBIfam" id="TIGR03696">
    <property type="entry name" value="Rhs_assc_core"/>
    <property type="match status" value="1"/>
</dbReference>
<dbReference type="EMBL" id="JAHSTU010000001">
    <property type="protein sequence ID" value="MBV4518739.1"/>
    <property type="molecule type" value="Genomic_DNA"/>
</dbReference>
<dbReference type="Proteomes" id="UP001049200">
    <property type="component" value="Unassembled WGS sequence"/>
</dbReference>
<organism evidence="4 5">
    <name type="scientific">Pseudomonas azerbaijanoccidentalis</name>
    <dbReference type="NCBI Taxonomy" id="2842347"/>
    <lineage>
        <taxon>Bacteria</taxon>
        <taxon>Pseudomonadati</taxon>
        <taxon>Pseudomonadota</taxon>
        <taxon>Gammaproteobacteria</taxon>
        <taxon>Pseudomonadales</taxon>
        <taxon>Pseudomonadaceae</taxon>
        <taxon>Pseudomonas</taxon>
    </lineage>
</organism>
<dbReference type="PANTHER" id="PTHR32305">
    <property type="match status" value="1"/>
</dbReference>
<gene>
    <name evidence="4" type="ORF">KVG88_01605</name>
</gene>
<keyword evidence="5" id="KW-1185">Reference proteome</keyword>
<name>A0ABS6QIJ0_9PSED</name>
<dbReference type="InterPro" id="IPR050708">
    <property type="entry name" value="T6SS_VgrG/RHS"/>
</dbReference>
<dbReference type="InterPro" id="IPR006530">
    <property type="entry name" value="YD"/>
</dbReference>
<dbReference type="PANTHER" id="PTHR32305:SF15">
    <property type="entry name" value="PROTEIN RHSA-RELATED"/>
    <property type="match status" value="1"/>
</dbReference>
<dbReference type="InterPro" id="IPR022385">
    <property type="entry name" value="Rhs_assc_core"/>
</dbReference>
<keyword evidence="1" id="KW-0677">Repeat</keyword>
<proteinExistence type="predicted"/>
<accession>A0ABS6QIJ0</accession>
<dbReference type="InterPro" id="IPR056823">
    <property type="entry name" value="TEN-like_YD-shell"/>
</dbReference>
<feature type="region of interest" description="Disordered" evidence="2">
    <location>
        <begin position="740"/>
        <end position="772"/>
    </location>
</feature>
<comment type="caution">
    <text evidence="4">The sequence shown here is derived from an EMBL/GenBank/DDBJ whole genome shotgun (WGS) entry which is preliminary data.</text>
</comment>
<evidence type="ECO:0000313" key="4">
    <source>
        <dbReference type="EMBL" id="MBV4518739.1"/>
    </source>
</evidence>
<evidence type="ECO:0000256" key="2">
    <source>
        <dbReference type="SAM" id="MobiDB-lite"/>
    </source>
</evidence>
<dbReference type="RefSeq" id="WP_217870079.1">
    <property type="nucleotide sequence ID" value="NZ_JAHSTU010000001.1"/>
</dbReference>
<dbReference type="Pfam" id="PF25023">
    <property type="entry name" value="TEN_YD-shell"/>
    <property type="match status" value="1"/>
</dbReference>
<evidence type="ECO:0000313" key="5">
    <source>
        <dbReference type="Proteomes" id="UP001049200"/>
    </source>
</evidence>
<reference evidence="4" key="1">
    <citation type="submission" date="2021-06" db="EMBL/GenBank/DDBJ databases">
        <title>Updating the genus Pseudomonas: Description of 43 new species and partition of the Pseudomonas putida group.</title>
        <authorList>
            <person name="Girard L."/>
            <person name="Lood C."/>
            <person name="Vandamme P."/>
            <person name="Rokni-Zadeh H."/>
            <person name="Van Noort V."/>
            <person name="Hofte M."/>
            <person name="Lavigne R."/>
            <person name="De Mot R."/>
        </authorList>
    </citation>
    <scope>NUCLEOTIDE SEQUENCE</scope>
    <source>
        <strain evidence="4">SWRI74</strain>
    </source>
</reference>
<feature type="domain" description="Teneurin-like YD-shell" evidence="3">
    <location>
        <begin position="946"/>
        <end position="1134"/>
    </location>
</feature>
<dbReference type="NCBIfam" id="TIGR01643">
    <property type="entry name" value="YD_repeat_2x"/>
    <property type="match status" value="1"/>
</dbReference>
<evidence type="ECO:0000256" key="1">
    <source>
        <dbReference type="ARBA" id="ARBA00022737"/>
    </source>
</evidence>
<evidence type="ECO:0000259" key="3">
    <source>
        <dbReference type="Pfam" id="PF25023"/>
    </source>
</evidence>
<sequence>MTTSTSVHSNAFNFMSFLQSGVDPRTGQYTVSISLPDVKTNDLRGPGVPLALSFNPLNTLDSGFGRGWNLQLSQYTPGNQVLSLSSGETFKVTGRDSVSGQLTMKEKKLDSFHFYEEGVDQFRVVHKSGLVEVLGLMGSAQNRVALPVEMYAPEGHKVTLGYEMYNNAPMLAWIKDGADNILLTIKRASVFVEVLLQPFGGPDGGPLARFVMTLTTAERYVSKISLPTDNLASWRFDYEMVLGHLCIKKVDTPTGGREEVFYADGGHKFPTGSGRTPLPRVTRHLSTPGFSQPTIDVRYTYPQDKNFLGYGLTVSWADDGLDNLYKYIGSYEYSSVETLFVNDRPARSIDRKFNQFHLLTSETTTQNNNVQTVDTTYYLSPNVAFEQQPNYCQLPKENKTSWSLLNNPNKRRSETVSSTYDNFGNLLTQTQTNGVVETSLWYPAAGEEGFCPPDPEGFVRQLKEKTVTPAASADGQAPTLRTRFTYKSLPALPSSKLGNWLTVEHQILAQMAGSSATELEHTAFEHANEPVNAFLHGRVTRQTVTMNEKSTITDYAYSKLDSPAFKESVLQTVETVTGFEHLADRKNVQKIITLQHSLLNGEPLLNRDDNDVEIRYAYDALRRVTRETVAPGTDFEAFRDYEYVLCASHGEQAEQRLFDVKQVKTITRFDGLNRAIYEERDDADNPAPGRPLRQTYAGTHDAFGNLVKETEFDWLETEALELTSEYEFDDWGQQRCVTGPDGVKTFEENDPIGTEDSKGPIQRSWREGAGVSPQVSGVTETWLNLFEKPTRTERFDRAGLRVSLQQYFYDGLGRTHKEIVGFGETQRVTLYGYDVFDRLIENTLPGEAVVRRSFAPHSREDLPTLISVDDTVLGEQTFDGLSRRIEAITGGRIQTFDYKPGQTQPWKVTTPNGEVIEYDYVPQLGEEPVLRRMPQQGAEGLFDDSTYVYDPKNARLISCQEQGITLTRDYYSTGEQKSEKRTVEDVEYTMSYNYSRLGRLLGYTDVLRQQQTYRYDTKGRLEQTQLGTTASVFTYDSLGRTASITTTDSAGGQRVGITLQYDEFDRETLRRFDLNGVIQELTQAYNDVDGLVQRTLRECVVETYGNDQRTLKEDDGLLRDETYGYDPRGRLISYNCTGPQLPVDPYNKTIIRQTFSFSALDNLRTVITTFEGGSNRAIYTYDAVDPTQLIKVINNHPDYPSEILLKYNKNGHLILDEASRTLDYDPLGRLSRVSGPSGGAPRSYSYTPVDTLAGMNEESGQEQRFYQGDQLANQIKGADSSTFIRGDEVVLAELKAGGDPKSLMLATDHKNSVFSEVGKTGRNDVAYSAYGHRAQDASVSSSLGYNGERREEQTGWYLLGNGYRAFNPVLMRFNSPDSWSPFGEGGMNGYMYCGGDSINNTDPSGHAFGGSLFNIFRATTESRGASRIPGFLKKGSEKPKTLHVITNKKLDRLDKAVAVYKADANDAKTRADQQFSGGNYNSYINDKSIPLVAKYIDKKAKYEGAERAYEYAGRHIGKAGITSDSKKIIKQKAQEYDARLAEIEKARRKVWRREAERLHVQKVQSEVREGNRDRFEY</sequence>